<proteinExistence type="predicted"/>
<dbReference type="InterPro" id="IPR001810">
    <property type="entry name" value="F-box_dom"/>
</dbReference>
<keyword evidence="3" id="KW-1185">Reference proteome</keyword>
<dbReference type="PANTHER" id="PTHR34223:SF51">
    <property type="entry name" value="OS06G0556300 PROTEIN"/>
    <property type="match status" value="1"/>
</dbReference>
<gene>
    <name evidence="2" type="ORF">LTRI10_LOCUS15489</name>
</gene>
<evidence type="ECO:0000313" key="2">
    <source>
        <dbReference type="EMBL" id="CAL1373567.1"/>
    </source>
</evidence>
<evidence type="ECO:0000259" key="1">
    <source>
        <dbReference type="Pfam" id="PF00646"/>
    </source>
</evidence>
<protein>
    <recommendedName>
        <fullName evidence="1">F-box domain-containing protein</fullName>
    </recommendedName>
</protein>
<dbReference type="InterPro" id="IPR036047">
    <property type="entry name" value="F-box-like_dom_sf"/>
</dbReference>
<sequence length="229" mass="26111">MTELGQATGKLNGREEDAITTTTDRLSHLPDSIIHQILSLLDDTKSAVQTCVLSPLWRSAWKHVPVLAFDGQSFHKYSSFCWFVYRVLSLRNPVVDALKISYADEEFYERRNRKLLARVIQYAASHGTQHLAIDVYKLPMAFLDESFRFSQFFAPILNSNFKTLEFEGYLVLDSGMGSPGFENVTTLELDGCLLGYDAEEEWDPDPFSNFPLFGKSGLDGLQLWLYFLQ</sequence>
<organism evidence="2 3">
    <name type="scientific">Linum trigynum</name>
    <dbReference type="NCBI Taxonomy" id="586398"/>
    <lineage>
        <taxon>Eukaryota</taxon>
        <taxon>Viridiplantae</taxon>
        <taxon>Streptophyta</taxon>
        <taxon>Embryophyta</taxon>
        <taxon>Tracheophyta</taxon>
        <taxon>Spermatophyta</taxon>
        <taxon>Magnoliopsida</taxon>
        <taxon>eudicotyledons</taxon>
        <taxon>Gunneridae</taxon>
        <taxon>Pentapetalae</taxon>
        <taxon>rosids</taxon>
        <taxon>fabids</taxon>
        <taxon>Malpighiales</taxon>
        <taxon>Linaceae</taxon>
        <taxon>Linum</taxon>
    </lineage>
</organism>
<feature type="domain" description="F-box" evidence="1">
    <location>
        <begin position="26"/>
        <end position="66"/>
    </location>
</feature>
<name>A0AAV2DJX7_9ROSI</name>
<dbReference type="Proteomes" id="UP001497516">
    <property type="component" value="Chromosome 3"/>
</dbReference>
<dbReference type="InterPro" id="IPR053197">
    <property type="entry name" value="F-box_SCFL_complex_component"/>
</dbReference>
<dbReference type="EMBL" id="OZ034816">
    <property type="protein sequence ID" value="CAL1373567.1"/>
    <property type="molecule type" value="Genomic_DNA"/>
</dbReference>
<dbReference type="PANTHER" id="PTHR34223">
    <property type="entry name" value="OS11G0201299 PROTEIN"/>
    <property type="match status" value="1"/>
</dbReference>
<dbReference type="AlphaFoldDB" id="A0AAV2DJX7"/>
<evidence type="ECO:0000313" key="3">
    <source>
        <dbReference type="Proteomes" id="UP001497516"/>
    </source>
</evidence>
<dbReference type="SUPFAM" id="SSF81383">
    <property type="entry name" value="F-box domain"/>
    <property type="match status" value="1"/>
</dbReference>
<accession>A0AAV2DJX7</accession>
<dbReference type="Pfam" id="PF00646">
    <property type="entry name" value="F-box"/>
    <property type="match status" value="1"/>
</dbReference>
<reference evidence="2 3" key="1">
    <citation type="submission" date="2024-04" db="EMBL/GenBank/DDBJ databases">
        <authorList>
            <person name="Fracassetti M."/>
        </authorList>
    </citation>
    <scope>NUCLEOTIDE SEQUENCE [LARGE SCALE GENOMIC DNA]</scope>
</reference>